<dbReference type="STRING" id="1763534.GCA_001831475_00332"/>
<dbReference type="PROSITE" id="PS50173">
    <property type="entry name" value="UMUC"/>
    <property type="match status" value="1"/>
</dbReference>
<dbReference type="GO" id="GO:0042276">
    <property type="term" value="P:error-prone translesion synthesis"/>
    <property type="evidence" value="ECO:0007669"/>
    <property type="project" value="TreeGrafter"/>
</dbReference>
<reference evidence="5 6" key="1">
    <citation type="submission" date="2016-03" db="EMBL/GenBank/DDBJ databases">
        <authorList>
            <person name="Ploux O."/>
        </authorList>
    </citation>
    <scope>NUCLEOTIDE SEQUENCE [LARGE SCALE GENOMIC DNA]</scope>
    <source>
        <strain evidence="5 6">LPB0076</strain>
    </source>
</reference>
<dbReference type="GO" id="GO:0003887">
    <property type="term" value="F:DNA-directed DNA polymerase activity"/>
    <property type="evidence" value="ECO:0007669"/>
    <property type="project" value="UniProtKB-KW"/>
</dbReference>
<keyword evidence="2" id="KW-0227">DNA damage</keyword>
<dbReference type="Pfam" id="PF11799">
    <property type="entry name" value="IMS_C"/>
    <property type="match status" value="1"/>
</dbReference>
<dbReference type="SUPFAM" id="SSF100879">
    <property type="entry name" value="Lesion bypass DNA polymerase (Y-family), little finger domain"/>
    <property type="match status" value="1"/>
</dbReference>
<dbReference type="CDD" id="cd01700">
    <property type="entry name" value="PolY_Pol_V_umuC"/>
    <property type="match status" value="1"/>
</dbReference>
<dbReference type="SUPFAM" id="SSF56672">
    <property type="entry name" value="DNA/RNA polymerases"/>
    <property type="match status" value="1"/>
</dbReference>
<protein>
    <submittedName>
        <fullName evidence="5">SOS mutagenesis and repair protein UmuC</fullName>
    </submittedName>
</protein>
<dbReference type="InterPro" id="IPR043128">
    <property type="entry name" value="Rev_trsase/Diguanyl_cyclase"/>
</dbReference>
<dbReference type="GO" id="GO:0006281">
    <property type="term" value="P:DNA repair"/>
    <property type="evidence" value="ECO:0007669"/>
    <property type="project" value="InterPro"/>
</dbReference>
<keyword evidence="3" id="KW-0742">SOS response</keyword>
<dbReference type="Gene3D" id="3.40.1170.60">
    <property type="match status" value="1"/>
</dbReference>
<dbReference type="Pfam" id="PF00817">
    <property type="entry name" value="IMS"/>
    <property type="match status" value="1"/>
</dbReference>
<dbReference type="InterPro" id="IPR001126">
    <property type="entry name" value="UmuC"/>
</dbReference>
<evidence type="ECO:0000256" key="2">
    <source>
        <dbReference type="ARBA" id="ARBA00023199"/>
    </source>
</evidence>
<dbReference type="GO" id="GO:0003684">
    <property type="term" value="F:damaged DNA binding"/>
    <property type="evidence" value="ECO:0007669"/>
    <property type="project" value="InterPro"/>
</dbReference>
<keyword evidence="6" id="KW-1185">Reference proteome</keyword>
<dbReference type="PANTHER" id="PTHR11076">
    <property type="entry name" value="DNA REPAIR POLYMERASE UMUC / TRANSFERASE FAMILY MEMBER"/>
    <property type="match status" value="1"/>
</dbReference>
<proteinExistence type="inferred from homology"/>
<dbReference type="InterPro" id="IPR036775">
    <property type="entry name" value="DNA_pol_Y-fam_lit_finger_sf"/>
</dbReference>
<dbReference type="PANTHER" id="PTHR11076:SF33">
    <property type="entry name" value="DNA POLYMERASE KAPPA"/>
    <property type="match status" value="1"/>
</dbReference>
<evidence type="ECO:0000256" key="1">
    <source>
        <dbReference type="ARBA" id="ARBA00010945"/>
    </source>
</evidence>
<accession>A0A1B9DX80</accession>
<sequence>MYALVDCNNFYASCERVFQPEYNGRPIAVLSNNDGCVISRSYEAKAVGVPMGAPAFRIKELVKEQDVTLFSSNYALYGDLSNRVMGILAQFTPHVEIYSIDEAFLDLEGISVTNYSQYGALIKERIQKWVGIPVCIGFAETKVLAKLANKIAKKFPERTAGVYVIDTDQKRYKALKWAAIEEVWGIGHRTAQKARLRKINTALDFIQPQHESWIKKELGVVGMRLKYELEGKSVLDLEPEMEQKKSISISRSFPIQIADYDLLRERVATFAAVCAEKLRKQNSCCHTIMVFLVVDKHRIITSKYYFNSALTLPYATNSTLTIADAAVTILKRLHQGNAHLKFKKAGVVLTELVDEDAKQWQLFEEENPKHQALMKAMDAINTKIGTTKVKLASQDLGLTWNMNQNHLSSKYTTNFKEILQINCL</sequence>
<dbReference type="InterPro" id="IPR017961">
    <property type="entry name" value="DNA_pol_Y-fam_little_finger"/>
</dbReference>
<dbReference type="Proteomes" id="UP000093510">
    <property type="component" value="Unassembled WGS sequence"/>
</dbReference>
<dbReference type="EMBL" id="LVEP01000038">
    <property type="protein sequence ID" value="OCB74293.1"/>
    <property type="molecule type" value="Genomic_DNA"/>
</dbReference>
<dbReference type="InterPro" id="IPR025188">
    <property type="entry name" value="DUF4113"/>
</dbReference>
<dbReference type="Gene3D" id="3.30.1490.100">
    <property type="entry name" value="DNA polymerase, Y-family, little finger domain"/>
    <property type="match status" value="1"/>
</dbReference>
<evidence type="ECO:0000256" key="3">
    <source>
        <dbReference type="ARBA" id="ARBA00023236"/>
    </source>
</evidence>
<gene>
    <name evidence="5" type="ORF">LPBF_09835</name>
</gene>
<evidence type="ECO:0000313" key="6">
    <source>
        <dbReference type="Proteomes" id="UP000093510"/>
    </source>
</evidence>
<dbReference type="RefSeq" id="WP_066335773.1">
    <property type="nucleotide sequence ID" value="NZ_CP017688.1"/>
</dbReference>
<comment type="caution">
    <text evidence="5">The sequence shown here is derived from an EMBL/GenBank/DDBJ whole genome shotgun (WGS) entry which is preliminary data.</text>
</comment>
<dbReference type="InterPro" id="IPR050116">
    <property type="entry name" value="DNA_polymerase-Y"/>
</dbReference>
<keyword evidence="2" id="KW-0741">SOS mutagenesis</keyword>
<evidence type="ECO:0000313" key="5">
    <source>
        <dbReference type="EMBL" id="OCB74293.1"/>
    </source>
</evidence>
<dbReference type="GO" id="GO:0009432">
    <property type="term" value="P:SOS response"/>
    <property type="evidence" value="ECO:0007669"/>
    <property type="project" value="UniProtKB-KW"/>
</dbReference>
<dbReference type="InterPro" id="IPR043502">
    <property type="entry name" value="DNA/RNA_pol_sf"/>
</dbReference>
<feature type="domain" description="UmuC" evidence="4">
    <location>
        <begin position="2"/>
        <end position="187"/>
    </location>
</feature>
<comment type="similarity">
    <text evidence="1">Belongs to the DNA polymerase type-Y family.</text>
</comment>
<dbReference type="AlphaFoldDB" id="A0A1B9DX80"/>
<name>A0A1B9DX80_9FLAO</name>
<dbReference type="Pfam" id="PF13438">
    <property type="entry name" value="DUF4113"/>
    <property type="match status" value="1"/>
</dbReference>
<evidence type="ECO:0000259" key="4">
    <source>
        <dbReference type="PROSITE" id="PS50173"/>
    </source>
</evidence>
<dbReference type="Gene3D" id="3.30.70.270">
    <property type="match status" value="1"/>
</dbReference>
<dbReference type="OrthoDB" id="9808813at2"/>
<organism evidence="5 6">
    <name type="scientific">Flavobacterium crassostreae</name>
    <dbReference type="NCBI Taxonomy" id="1763534"/>
    <lineage>
        <taxon>Bacteria</taxon>
        <taxon>Pseudomonadati</taxon>
        <taxon>Bacteroidota</taxon>
        <taxon>Flavobacteriia</taxon>
        <taxon>Flavobacteriales</taxon>
        <taxon>Flavobacteriaceae</taxon>
        <taxon>Flavobacterium</taxon>
    </lineage>
</organism>